<reference evidence="1 2" key="1">
    <citation type="journal article" date="2024" name="Int. J. Mol. Sci.">
        <title>Exploration of Alicyclobacillus spp. Genome in Search of Antibiotic Resistance.</title>
        <authorList>
            <person name="Bucka-Kolendo J."/>
            <person name="Kiousi D.E."/>
            <person name="Dekowska A."/>
            <person name="Mikolajczuk-Szczyrba A."/>
            <person name="Karadedos D.M."/>
            <person name="Michael P."/>
            <person name="Galanis A."/>
            <person name="Sokolowska B."/>
        </authorList>
    </citation>
    <scope>NUCLEOTIDE SEQUENCE [LARGE SCALE GENOMIC DNA]</scope>
    <source>
        <strain evidence="1 2">KKP 3000</strain>
    </source>
</reference>
<accession>A0ABV5AHL4</accession>
<dbReference type="Proteomes" id="UP001579974">
    <property type="component" value="Unassembled WGS sequence"/>
</dbReference>
<comment type="caution">
    <text evidence="1">The sequence shown here is derived from an EMBL/GenBank/DDBJ whole genome shotgun (WGS) entry which is preliminary data.</text>
</comment>
<dbReference type="EMBL" id="JBDXSU010000014">
    <property type="protein sequence ID" value="MFB5191765.1"/>
    <property type="molecule type" value="Genomic_DNA"/>
</dbReference>
<protein>
    <submittedName>
        <fullName evidence="1">Uncharacterized protein</fullName>
    </submittedName>
</protein>
<sequence>MKMWHVFAGVLLAAGSYYLRTKAQAAKTRGTRIEDEVAADVLSIAGTLIER</sequence>
<keyword evidence="2" id="KW-1185">Reference proteome</keyword>
<dbReference type="RefSeq" id="WP_275476410.1">
    <property type="nucleotide sequence ID" value="NZ_CP162940.1"/>
</dbReference>
<evidence type="ECO:0000313" key="2">
    <source>
        <dbReference type="Proteomes" id="UP001579974"/>
    </source>
</evidence>
<organism evidence="1 2">
    <name type="scientific">Alicyclobacillus fastidiosus</name>
    <dbReference type="NCBI Taxonomy" id="392011"/>
    <lineage>
        <taxon>Bacteria</taxon>
        <taxon>Bacillati</taxon>
        <taxon>Bacillota</taxon>
        <taxon>Bacilli</taxon>
        <taxon>Bacillales</taxon>
        <taxon>Alicyclobacillaceae</taxon>
        <taxon>Alicyclobacillus</taxon>
    </lineage>
</organism>
<gene>
    <name evidence="1" type="ORF">KKP3000_000545</name>
</gene>
<evidence type="ECO:0000313" key="1">
    <source>
        <dbReference type="EMBL" id="MFB5191765.1"/>
    </source>
</evidence>
<name>A0ABV5AHL4_9BACL</name>
<proteinExistence type="predicted"/>